<sequence>LISLILRLAQFVFAAIVLGLSSWFLWQHTHHGEAIPFARTIYAVVISSLAVLASLFSMIPTKSSIASYGSDLFFTVAWFAAFGVLVDWYQSINCGGIWYWNGITFTGHCGRWNANQAFSFLSAVTWAASFVLGVITHHRLTRRARTD</sequence>
<feature type="transmembrane region" description="Helical" evidence="5">
    <location>
        <begin position="41"/>
        <end position="60"/>
    </location>
</feature>
<reference evidence="7" key="1">
    <citation type="journal article" date="2020" name="Stud. Mycol.">
        <title>101 Dothideomycetes genomes: a test case for predicting lifestyles and emergence of pathogens.</title>
        <authorList>
            <person name="Haridas S."/>
            <person name="Albert R."/>
            <person name="Binder M."/>
            <person name="Bloem J."/>
            <person name="Labutti K."/>
            <person name="Salamov A."/>
            <person name="Andreopoulos B."/>
            <person name="Baker S."/>
            <person name="Barry K."/>
            <person name="Bills G."/>
            <person name="Bluhm B."/>
            <person name="Cannon C."/>
            <person name="Castanera R."/>
            <person name="Culley D."/>
            <person name="Daum C."/>
            <person name="Ezra D."/>
            <person name="Gonzalez J."/>
            <person name="Henrissat B."/>
            <person name="Kuo A."/>
            <person name="Liang C."/>
            <person name="Lipzen A."/>
            <person name="Lutzoni F."/>
            <person name="Magnuson J."/>
            <person name="Mondo S."/>
            <person name="Nolan M."/>
            <person name="Ohm R."/>
            <person name="Pangilinan J."/>
            <person name="Park H.-J."/>
            <person name="Ramirez L."/>
            <person name="Alfaro M."/>
            <person name="Sun H."/>
            <person name="Tritt A."/>
            <person name="Yoshinaga Y."/>
            <person name="Zwiers L.-H."/>
            <person name="Turgeon B."/>
            <person name="Goodwin S."/>
            <person name="Spatafora J."/>
            <person name="Crous P."/>
            <person name="Grigoriev I."/>
        </authorList>
    </citation>
    <scope>NUCLEOTIDE SEQUENCE</scope>
    <source>
        <strain evidence="7">CBS 473.64</strain>
    </source>
</reference>
<evidence type="ECO:0000256" key="5">
    <source>
        <dbReference type="SAM" id="Phobius"/>
    </source>
</evidence>
<dbReference type="InterPro" id="IPR008253">
    <property type="entry name" value="Marvel"/>
</dbReference>
<dbReference type="PANTHER" id="PTHR39608">
    <property type="entry name" value="INTEGRAL MEMBRANE PROTEIN (AFU_ORTHOLOGUE AFUA_5G08640)"/>
    <property type="match status" value="1"/>
</dbReference>
<feature type="domain" description="MARVEL" evidence="6">
    <location>
        <begin position="3"/>
        <end position="132"/>
    </location>
</feature>
<keyword evidence="8" id="KW-1185">Reference proteome</keyword>
<feature type="transmembrane region" description="Helical" evidence="5">
    <location>
        <begin position="117"/>
        <end position="135"/>
    </location>
</feature>
<evidence type="ECO:0000256" key="3">
    <source>
        <dbReference type="ARBA" id="ARBA00022989"/>
    </source>
</evidence>
<dbReference type="EMBL" id="MU006782">
    <property type="protein sequence ID" value="KAF2641718.1"/>
    <property type="molecule type" value="Genomic_DNA"/>
</dbReference>
<proteinExistence type="predicted"/>
<dbReference type="GO" id="GO:0016020">
    <property type="term" value="C:membrane"/>
    <property type="evidence" value="ECO:0007669"/>
    <property type="project" value="UniProtKB-SubCell"/>
</dbReference>
<keyword evidence="4 5" id="KW-0472">Membrane</keyword>
<dbReference type="PANTHER" id="PTHR39608:SF1">
    <property type="entry name" value="INTEGRAL MEMBRANE PROTEIN (AFU_ORTHOLOGUE AFUA_5G08640)"/>
    <property type="match status" value="1"/>
</dbReference>
<evidence type="ECO:0000256" key="1">
    <source>
        <dbReference type="ARBA" id="ARBA00004141"/>
    </source>
</evidence>
<evidence type="ECO:0000256" key="4">
    <source>
        <dbReference type="ARBA" id="ARBA00023136"/>
    </source>
</evidence>
<dbReference type="Proteomes" id="UP000799753">
    <property type="component" value="Unassembled WGS sequence"/>
</dbReference>
<gene>
    <name evidence="7" type="ORF">P280DRAFT_355550</name>
</gene>
<dbReference type="OrthoDB" id="4074965at2759"/>
<keyword evidence="2 5" id="KW-0812">Transmembrane</keyword>
<protein>
    <recommendedName>
        <fullName evidence="6">MARVEL domain-containing protein</fullName>
    </recommendedName>
</protein>
<evidence type="ECO:0000313" key="8">
    <source>
        <dbReference type="Proteomes" id="UP000799753"/>
    </source>
</evidence>
<feature type="transmembrane region" description="Helical" evidence="5">
    <location>
        <begin position="7"/>
        <end position="26"/>
    </location>
</feature>
<evidence type="ECO:0000313" key="7">
    <source>
        <dbReference type="EMBL" id="KAF2641718.1"/>
    </source>
</evidence>
<dbReference type="AlphaFoldDB" id="A0A6A6S5M7"/>
<evidence type="ECO:0000256" key="2">
    <source>
        <dbReference type="ARBA" id="ARBA00022692"/>
    </source>
</evidence>
<organism evidence="7 8">
    <name type="scientific">Massarina eburnea CBS 473.64</name>
    <dbReference type="NCBI Taxonomy" id="1395130"/>
    <lineage>
        <taxon>Eukaryota</taxon>
        <taxon>Fungi</taxon>
        <taxon>Dikarya</taxon>
        <taxon>Ascomycota</taxon>
        <taxon>Pezizomycotina</taxon>
        <taxon>Dothideomycetes</taxon>
        <taxon>Pleosporomycetidae</taxon>
        <taxon>Pleosporales</taxon>
        <taxon>Massarineae</taxon>
        <taxon>Massarinaceae</taxon>
        <taxon>Massarina</taxon>
    </lineage>
</organism>
<keyword evidence="3 5" id="KW-1133">Transmembrane helix</keyword>
<comment type="subcellular location">
    <subcellularLocation>
        <location evidence="1">Membrane</location>
        <topology evidence="1">Multi-pass membrane protein</topology>
    </subcellularLocation>
</comment>
<dbReference type="Pfam" id="PF01284">
    <property type="entry name" value="MARVEL"/>
    <property type="match status" value="1"/>
</dbReference>
<evidence type="ECO:0000259" key="6">
    <source>
        <dbReference type="Pfam" id="PF01284"/>
    </source>
</evidence>
<name>A0A6A6S5M7_9PLEO</name>
<feature type="non-terminal residue" evidence="7">
    <location>
        <position position="147"/>
    </location>
</feature>
<feature type="transmembrane region" description="Helical" evidence="5">
    <location>
        <begin position="72"/>
        <end position="90"/>
    </location>
</feature>
<feature type="non-terminal residue" evidence="7">
    <location>
        <position position="1"/>
    </location>
</feature>
<accession>A0A6A6S5M7</accession>